<dbReference type="Proteomes" id="UP001211065">
    <property type="component" value="Unassembled WGS sequence"/>
</dbReference>
<comment type="caution">
    <text evidence="3">The sequence shown here is derived from an EMBL/GenBank/DDBJ whole genome shotgun (WGS) entry which is preliminary data.</text>
</comment>
<sequence length="847" mass="96571">LKELQEVIRNLQQNRVKFENDLDYFDVKLKLENIEEKLLPTLSRIKKKVEKPDNSDKEFFDSSHESSQFNDINYWKPAKQPIVALTNNNLKKYLKKNTAIEEEEVDAADDICVDRIQSLFDRLKLLESAVFKDMNERLEKKLDLTVELKGDFISKSCLLEKDSKTINTQTNVMNVQANQINVIKNNQVNHSTTVVNNNVMVASISSPKKIETKSPVNNSVTSNTTTIVNNVVTNNLIVTNLSAPVQKTETNIPVNNFVTSSTLNPPIQFSQKINYYPLNTSLAPNSYFNKTDTPTIDVSNRLENIAAKYKVEEQVILNLQNQVKEAQLKNNQMFGEKRTLPSYVGFGPGPSSIPYLTPGFRPPVNYSPTPQSLVHIYKTETLLNQNVDQPPPKENKEIEEISFHQNKKTFNKLEDKDFNKKTELDLKKKKKQENLNPSHLPIQHDETAIQLSQDNLFIVENLYEDKKINKILKKSLSKTIFIYFNLIRACITSILTIMEAKRALSDVTYNSFNANWLMIATIVFASVDFFVAFIKAFPKSFWFCWDIKEFDPYSGKKSVFALIADHELLTDVIPLLLNIVVKIYTTRLHEVMSDPDATNIHDFSRLRNFNDPKNKNFYLLSSFTICLFLTILFHTTKIAKVLIIEKKSNILAILVIFKGILLCYDIGVSGFFLYQVLISLGPNLMYSSTLTSLTLSVVIPAPVVSLFTNAFINLPLHYYFVSLLLKNSKKKNSIFSKLAFSANRAFHPLLESIFGTYSIWMVFATFYVLKSIRGVEIFSTNGLDIKSLISEELKFKDVLVGLVITNLVINYVVGVVCCLGYWSFVILKGIFGGDKGIRWFKKKSGSL</sequence>
<keyword evidence="4" id="KW-1185">Reference proteome</keyword>
<keyword evidence="2" id="KW-0812">Transmembrane</keyword>
<dbReference type="AlphaFoldDB" id="A0AAD5U797"/>
<dbReference type="EMBL" id="JADGJW010000059">
    <property type="protein sequence ID" value="KAJ3225522.1"/>
    <property type="molecule type" value="Genomic_DNA"/>
</dbReference>
<keyword evidence="2" id="KW-0472">Membrane</keyword>
<name>A0AAD5U797_9FUNG</name>
<accession>A0AAD5U797</accession>
<feature type="transmembrane region" description="Helical" evidence="2">
    <location>
        <begin position="746"/>
        <end position="769"/>
    </location>
</feature>
<feature type="transmembrane region" description="Helical" evidence="2">
    <location>
        <begin position="697"/>
        <end position="725"/>
    </location>
</feature>
<feature type="transmembrane region" description="Helical" evidence="2">
    <location>
        <begin position="651"/>
        <end position="677"/>
    </location>
</feature>
<proteinExistence type="predicted"/>
<feature type="transmembrane region" description="Helical" evidence="2">
    <location>
        <begin position="480"/>
        <end position="498"/>
    </location>
</feature>
<reference evidence="3" key="1">
    <citation type="submission" date="2020-05" db="EMBL/GenBank/DDBJ databases">
        <title>Phylogenomic resolution of chytrid fungi.</title>
        <authorList>
            <person name="Stajich J.E."/>
            <person name="Amses K."/>
            <person name="Simmons R."/>
            <person name="Seto K."/>
            <person name="Myers J."/>
            <person name="Bonds A."/>
            <person name="Quandt C.A."/>
            <person name="Barry K."/>
            <person name="Liu P."/>
            <person name="Grigoriev I."/>
            <person name="Longcore J.E."/>
            <person name="James T.Y."/>
        </authorList>
    </citation>
    <scope>NUCLEOTIDE SEQUENCE</scope>
    <source>
        <strain evidence="3">JEL0476</strain>
    </source>
</reference>
<feature type="transmembrane region" description="Helical" evidence="2">
    <location>
        <begin position="808"/>
        <end position="831"/>
    </location>
</feature>
<keyword evidence="2" id="KW-1133">Transmembrane helix</keyword>
<evidence type="ECO:0000313" key="3">
    <source>
        <dbReference type="EMBL" id="KAJ3225522.1"/>
    </source>
</evidence>
<evidence type="ECO:0000256" key="2">
    <source>
        <dbReference type="SAM" id="Phobius"/>
    </source>
</evidence>
<feature type="transmembrane region" description="Helical" evidence="2">
    <location>
        <begin position="559"/>
        <end position="584"/>
    </location>
</feature>
<feature type="transmembrane region" description="Helical" evidence="2">
    <location>
        <begin position="617"/>
        <end position="639"/>
    </location>
</feature>
<organism evidence="3 4">
    <name type="scientific">Clydaea vesicula</name>
    <dbReference type="NCBI Taxonomy" id="447962"/>
    <lineage>
        <taxon>Eukaryota</taxon>
        <taxon>Fungi</taxon>
        <taxon>Fungi incertae sedis</taxon>
        <taxon>Chytridiomycota</taxon>
        <taxon>Chytridiomycota incertae sedis</taxon>
        <taxon>Chytridiomycetes</taxon>
        <taxon>Lobulomycetales</taxon>
        <taxon>Lobulomycetaceae</taxon>
        <taxon>Clydaea</taxon>
    </lineage>
</organism>
<feature type="non-terminal residue" evidence="3">
    <location>
        <position position="847"/>
    </location>
</feature>
<evidence type="ECO:0000256" key="1">
    <source>
        <dbReference type="SAM" id="Coils"/>
    </source>
</evidence>
<protein>
    <submittedName>
        <fullName evidence="3">Uncharacterized protein</fullName>
    </submittedName>
</protein>
<feature type="transmembrane region" description="Helical" evidence="2">
    <location>
        <begin position="518"/>
        <end position="538"/>
    </location>
</feature>
<keyword evidence="1" id="KW-0175">Coiled coil</keyword>
<gene>
    <name evidence="3" type="ORF">HK099_006660</name>
</gene>
<evidence type="ECO:0000313" key="4">
    <source>
        <dbReference type="Proteomes" id="UP001211065"/>
    </source>
</evidence>
<feature type="coiled-coil region" evidence="1">
    <location>
        <begin position="302"/>
        <end position="336"/>
    </location>
</feature>